<evidence type="ECO:0000313" key="2">
    <source>
        <dbReference type="EMBL" id="CAF4689223.1"/>
    </source>
</evidence>
<dbReference type="EMBL" id="CAJOBJ010123814">
    <property type="protein sequence ID" value="CAF4689223.1"/>
    <property type="molecule type" value="Genomic_DNA"/>
</dbReference>
<evidence type="ECO:0000313" key="3">
    <source>
        <dbReference type="EMBL" id="CAF4975803.1"/>
    </source>
</evidence>
<organism evidence="1 4">
    <name type="scientific">Rotaria magnacalcarata</name>
    <dbReference type="NCBI Taxonomy" id="392030"/>
    <lineage>
        <taxon>Eukaryota</taxon>
        <taxon>Metazoa</taxon>
        <taxon>Spiralia</taxon>
        <taxon>Gnathifera</taxon>
        <taxon>Rotifera</taxon>
        <taxon>Eurotatoria</taxon>
        <taxon>Bdelloidea</taxon>
        <taxon>Philodinida</taxon>
        <taxon>Philodinidae</taxon>
        <taxon>Rotaria</taxon>
    </lineage>
</organism>
<dbReference type="EMBL" id="CAJOBJ010198363">
    <property type="protein sequence ID" value="CAF4975803.1"/>
    <property type="molecule type" value="Genomic_DNA"/>
</dbReference>
<comment type="caution">
    <text evidence="1">The sequence shown here is derived from an EMBL/GenBank/DDBJ whole genome shotgun (WGS) entry which is preliminary data.</text>
</comment>
<reference evidence="1" key="1">
    <citation type="submission" date="2021-02" db="EMBL/GenBank/DDBJ databases">
        <authorList>
            <person name="Nowell W R."/>
        </authorList>
    </citation>
    <scope>NUCLEOTIDE SEQUENCE</scope>
</reference>
<proteinExistence type="predicted"/>
<dbReference type="Proteomes" id="UP000681967">
    <property type="component" value="Unassembled WGS sequence"/>
</dbReference>
<dbReference type="EMBL" id="CAJOBH010107122">
    <property type="protein sequence ID" value="CAF4642916.1"/>
    <property type="molecule type" value="Genomic_DNA"/>
</dbReference>
<name>A0A8S2ZP22_9BILA</name>
<dbReference type="Proteomes" id="UP000681720">
    <property type="component" value="Unassembled WGS sequence"/>
</dbReference>
<gene>
    <name evidence="1" type="ORF">BYL167_LOCUS41844</name>
    <name evidence="2" type="ORF">GIL414_LOCUS42598</name>
    <name evidence="3" type="ORF">GIL414_LOCUS55711</name>
</gene>
<protein>
    <submittedName>
        <fullName evidence="1">Uncharacterized protein</fullName>
    </submittedName>
</protein>
<sequence length="42" mass="4815">MYLPPMNETSSDGHEMPVVCRLVFRNPVTNLRSDMNGLDLYT</sequence>
<dbReference type="AlphaFoldDB" id="A0A8S2ZP22"/>
<accession>A0A8S2ZP22</accession>
<evidence type="ECO:0000313" key="1">
    <source>
        <dbReference type="EMBL" id="CAF4642916.1"/>
    </source>
</evidence>
<evidence type="ECO:0000313" key="4">
    <source>
        <dbReference type="Proteomes" id="UP000681967"/>
    </source>
</evidence>
<feature type="non-terminal residue" evidence="1">
    <location>
        <position position="1"/>
    </location>
</feature>